<organism evidence="3 4">
    <name type="scientific">Myotis davidii</name>
    <name type="common">David's myotis</name>
    <dbReference type="NCBI Taxonomy" id="225400"/>
    <lineage>
        <taxon>Eukaryota</taxon>
        <taxon>Metazoa</taxon>
        <taxon>Chordata</taxon>
        <taxon>Craniata</taxon>
        <taxon>Vertebrata</taxon>
        <taxon>Euteleostomi</taxon>
        <taxon>Mammalia</taxon>
        <taxon>Eutheria</taxon>
        <taxon>Laurasiatheria</taxon>
        <taxon>Chiroptera</taxon>
        <taxon>Yangochiroptera</taxon>
        <taxon>Vespertilionidae</taxon>
        <taxon>Myotis</taxon>
    </lineage>
</organism>
<keyword evidence="2" id="KW-0812">Transmembrane</keyword>
<keyword evidence="4" id="KW-1185">Reference proteome</keyword>
<feature type="transmembrane region" description="Helical" evidence="2">
    <location>
        <begin position="104"/>
        <end position="122"/>
    </location>
</feature>
<feature type="region of interest" description="Disordered" evidence="1">
    <location>
        <begin position="187"/>
        <end position="209"/>
    </location>
</feature>
<protein>
    <submittedName>
        <fullName evidence="3">Uncharacterized protein</fullName>
    </submittedName>
</protein>
<keyword evidence="2" id="KW-1133">Transmembrane helix</keyword>
<dbReference type="EMBL" id="KB107319">
    <property type="protein sequence ID" value="ELK30148.1"/>
    <property type="molecule type" value="Genomic_DNA"/>
</dbReference>
<feature type="transmembrane region" description="Helical" evidence="2">
    <location>
        <begin position="46"/>
        <end position="67"/>
    </location>
</feature>
<evidence type="ECO:0000313" key="3">
    <source>
        <dbReference type="EMBL" id="ELK30148.1"/>
    </source>
</evidence>
<feature type="transmembrane region" description="Helical" evidence="2">
    <location>
        <begin position="129"/>
        <end position="150"/>
    </location>
</feature>
<reference evidence="4" key="1">
    <citation type="journal article" date="2013" name="Science">
        <title>Comparative analysis of bat genomes provides insight into the evolution of flight and immunity.</title>
        <authorList>
            <person name="Zhang G."/>
            <person name="Cowled C."/>
            <person name="Shi Z."/>
            <person name="Huang Z."/>
            <person name="Bishop-Lilly K.A."/>
            <person name="Fang X."/>
            <person name="Wynne J.W."/>
            <person name="Xiong Z."/>
            <person name="Baker M.L."/>
            <person name="Zhao W."/>
            <person name="Tachedjian M."/>
            <person name="Zhu Y."/>
            <person name="Zhou P."/>
            <person name="Jiang X."/>
            <person name="Ng J."/>
            <person name="Yang L."/>
            <person name="Wu L."/>
            <person name="Xiao J."/>
            <person name="Feng Y."/>
            <person name="Chen Y."/>
            <person name="Sun X."/>
            <person name="Zhang Y."/>
            <person name="Marsh G.A."/>
            <person name="Crameri G."/>
            <person name="Broder C.C."/>
            <person name="Frey K.G."/>
            <person name="Wang L.F."/>
            <person name="Wang J."/>
        </authorList>
    </citation>
    <scope>NUCLEOTIDE SEQUENCE [LARGE SCALE GENOMIC DNA]</scope>
</reference>
<name>L5LXG1_MYODS</name>
<evidence type="ECO:0000256" key="1">
    <source>
        <dbReference type="SAM" id="MobiDB-lite"/>
    </source>
</evidence>
<keyword evidence="2" id="KW-0472">Membrane</keyword>
<proteinExistence type="predicted"/>
<gene>
    <name evidence="3" type="ORF">MDA_GLEAN10005274</name>
</gene>
<sequence>MVLSAVDGRMAYLEGSYSGYMGFWINCKKYKCSNVGQVTVLIHMSMGFMMLALTICLILVTTMALSFWPVFRRLNKTDLVFSLLSFSIVGVSSVGGISDCRERITGFLVILSMTLFVANCQALRPKPRISYLFTSYLCWGSGALILWTGVLNYLNYAGMWSQASFSWDRRVSYWRWASRLSSVRNMSRQSDSDRKSSSLPGQGIPAKPP</sequence>
<evidence type="ECO:0000313" key="4">
    <source>
        <dbReference type="Proteomes" id="UP000010556"/>
    </source>
</evidence>
<feature type="transmembrane region" description="Helical" evidence="2">
    <location>
        <begin position="79"/>
        <end position="98"/>
    </location>
</feature>
<dbReference type="AlphaFoldDB" id="L5LXG1"/>
<dbReference type="Proteomes" id="UP000010556">
    <property type="component" value="Unassembled WGS sequence"/>
</dbReference>
<evidence type="ECO:0000256" key="2">
    <source>
        <dbReference type="SAM" id="Phobius"/>
    </source>
</evidence>
<accession>L5LXG1</accession>